<evidence type="ECO:0000259" key="6">
    <source>
        <dbReference type="PROSITE" id="PS50102"/>
    </source>
</evidence>
<evidence type="ECO:0000313" key="7">
    <source>
        <dbReference type="EMBL" id="JAS19705.1"/>
    </source>
</evidence>
<gene>
    <name evidence="7" type="ORF">g.22592</name>
</gene>
<dbReference type="EMBL" id="GEDC01017593">
    <property type="protein sequence ID" value="JAS19705.1"/>
    <property type="molecule type" value="Transcribed_RNA"/>
</dbReference>
<evidence type="ECO:0000256" key="4">
    <source>
        <dbReference type="PROSITE-ProRule" id="PRU00176"/>
    </source>
</evidence>
<dbReference type="PANTHER" id="PTHR48025:SF11">
    <property type="entry name" value="RNA-BINDING PROTEIN CP33, CHLOROPLASTIC"/>
    <property type="match status" value="1"/>
</dbReference>
<evidence type="ECO:0000256" key="1">
    <source>
        <dbReference type="ARBA" id="ARBA00021141"/>
    </source>
</evidence>
<keyword evidence="2 4" id="KW-0694">RNA-binding</keyword>
<sequence length="189" mass="21769">MPLTKVIPLPADSSIENKLEERRLWIGNLDSKVTEYQLLKLFEKHGRLEKFDLLFHRTGPLAGQPRGYAFVTYVSKEEAQNMMKKMDGKRIGSKNILVRWAHNVYREDYEKPKEKLEIPVLVGAKDEQKVSRITKIQAIEAKLKMMENTSSSEFQVNNVPSGSNISTSQTISSRTPHKSRIHNKPYSKR</sequence>
<dbReference type="GO" id="GO:0003729">
    <property type="term" value="F:mRNA binding"/>
    <property type="evidence" value="ECO:0007669"/>
    <property type="project" value="TreeGrafter"/>
</dbReference>
<dbReference type="InterPro" id="IPR000504">
    <property type="entry name" value="RRM_dom"/>
</dbReference>
<dbReference type="SMART" id="SM00360">
    <property type="entry name" value="RRM"/>
    <property type="match status" value="1"/>
</dbReference>
<organism evidence="7">
    <name type="scientific">Clastoptera arizonana</name>
    <name type="common">Arizona spittle bug</name>
    <dbReference type="NCBI Taxonomy" id="38151"/>
    <lineage>
        <taxon>Eukaryota</taxon>
        <taxon>Metazoa</taxon>
        <taxon>Ecdysozoa</taxon>
        <taxon>Arthropoda</taxon>
        <taxon>Hexapoda</taxon>
        <taxon>Insecta</taxon>
        <taxon>Pterygota</taxon>
        <taxon>Neoptera</taxon>
        <taxon>Paraneoptera</taxon>
        <taxon>Hemiptera</taxon>
        <taxon>Auchenorrhyncha</taxon>
        <taxon>Cercopoidea</taxon>
        <taxon>Clastopteridae</taxon>
        <taxon>Clastoptera</taxon>
    </lineage>
</organism>
<name>A0A1B6D2B8_9HEMI</name>
<dbReference type="InterPro" id="IPR012677">
    <property type="entry name" value="Nucleotide-bd_a/b_plait_sf"/>
</dbReference>
<protein>
    <recommendedName>
        <fullName evidence="1">Probable RNA-binding protein 18</fullName>
    </recommendedName>
    <alternativeName>
        <fullName evidence="3">RNA-binding motif protein 18</fullName>
    </alternativeName>
</protein>
<dbReference type="SUPFAM" id="SSF54928">
    <property type="entry name" value="RNA-binding domain, RBD"/>
    <property type="match status" value="1"/>
</dbReference>
<dbReference type="InterPro" id="IPR035979">
    <property type="entry name" value="RBD_domain_sf"/>
</dbReference>
<dbReference type="Gene3D" id="3.30.70.330">
    <property type="match status" value="1"/>
</dbReference>
<dbReference type="InterPro" id="IPR050502">
    <property type="entry name" value="Euk_RNA-bind_prot"/>
</dbReference>
<dbReference type="PANTHER" id="PTHR48025">
    <property type="entry name" value="OS02G0815200 PROTEIN"/>
    <property type="match status" value="1"/>
</dbReference>
<dbReference type="AlphaFoldDB" id="A0A1B6D2B8"/>
<evidence type="ECO:0000256" key="2">
    <source>
        <dbReference type="ARBA" id="ARBA00022884"/>
    </source>
</evidence>
<dbReference type="PROSITE" id="PS50102">
    <property type="entry name" value="RRM"/>
    <property type="match status" value="1"/>
</dbReference>
<dbReference type="Pfam" id="PF00076">
    <property type="entry name" value="RRM_1"/>
    <property type="match status" value="1"/>
</dbReference>
<feature type="region of interest" description="Disordered" evidence="5">
    <location>
        <begin position="153"/>
        <end position="189"/>
    </location>
</feature>
<feature type="compositionally biased region" description="Polar residues" evidence="5">
    <location>
        <begin position="153"/>
        <end position="174"/>
    </location>
</feature>
<dbReference type="InterPro" id="IPR039157">
    <property type="entry name" value="RBM18_RRM"/>
</dbReference>
<accession>A0A1B6D2B8</accession>
<proteinExistence type="predicted"/>
<feature type="compositionally biased region" description="Basic residues" evidence="5">
    <location>
        <begin position="175"/>
        <end position="189"/>
    </location>
</feature>
<dbReference type="CDD" id="cd12355">
    <property type="entry name" value="RRM_RBM18"/>
    <property type="match status" value="1"/>
</dbReference>
<evidence type="ECO:0000256" key="3">
    <source>
        <dbReference type="ARBA" id="ARBA00030780"/>
    </source>
</evidence>
<feature type="domain" description="RRM" evidence="6">
    <location>
        <begin position="22"/>
        <end position="103"/>
    </location>
</feature>
<evidence type="ECO:0000256" key="5">
    <source>
        <dbReference type="SAM" id="MobiDB-lite"/>
    </source>
</evidence>
<reference evidence="7" key="1">
    <citation type="submission" date="2015-12" db="EMBL/GenBank/DDBJ databases">
        <title>De novo transcriptome assembly of four potential Pierce s Disease insect vectors from Arizona vineyards.</title>
        <authorList>
            <person name="Tassone E.E."/>
        </authorList>
    </citation>
    <scope>NUCLEOTIDE SEQUENCE</scope>
</reference>